<comment type="catalytic activity">
    <reaction evidence="1">
        <text>(2R,3S)-3-isopropylmalate = (2S)-2-isopropylmalate</text>
        <dbReference type="Rhea" id="RHEA:32287"/>
        <dbReference type="ChEBI" id="CHEBI:1178"/>
        <dbReference type="ChEBI" id="CHEBI:35121"/>
        <dbReference type="EC" id="4.2.1.33"/>
    </reaction>
</comment>
<dbReference type="NCBIfam" id="NF002458">
    <property type="entry name" value="PRK01641.1"/>
    <property type="match status" value="1"/>
</dbReference>
<dbReference type="InterPro" id="IPR041472">
    <property type="entry name" value="BL00235/CARNS1_N"/>
</dbReference>
<gene>
    <name evidence="20" type="ORF">HYFRA_00013956</name>
</gene>
<dbReference type="Gene3D" id="3.30.470.20">
    <property type="entry name" value="ATP-grasp fold, B domain"/>
    <property type="match status" value="1"/>
</dbReference>
<accession>A0A9N9PZX1</accession>
<dbReference type="Pfam" id="PF18130">
    <property type="entry name" value="ATPgrasp_N"/>
    <property type="match status" value="1"/>
</dbReference>
<dbReference type="InterPro" id="IPR050067">
    <property type="entry name" value="IPM_dehydratase_rel_enz"/>
</dbReference>
<dbReference type="CDD" id="cd01583">
    <property type="entry name" value="IPMI"/>
    <property type="match status" value="1"/>
</dbReference>
<evidence type="ECO:0000256" key="2">
    <source>
        <dbReference type="ARBA" id="ARBA00001966"/>
    </source>
</evidence>
<keyword evidence="13" id="KW-0411">Iron-sulfur</keyword>
<sequence>MVEQISVTAASVSSRRLHYLAEIENITAYKYWVMDETIGKGVTGGTDNGYLSASPVMFFRVLYESKQAFLRCNSQVPEKQGNIYQTIDMILTTISILPCSPIARVGNDSDIEIEVAQCTVEEISSTACWTSLQQSIPSKLYHFIETVVKGTVGSYGLQVAAMKLVVPQIDGYIVRNDIIERRLLNCTLIEGTMDFTEPREKVHALRTGLTIQLAFEHAIGAISLKLCLGVNSETVKFLLLQLESEIAARLGFPWILDAPLRKKRLVIVEGRPHPTESAASEGPYRATKALGIEVVVLDHEGHWLQDHQFAHLRDEFISCDLTVDENLPGRIIQAMRKSSNDIDGIITYSDKLLVATAQVANILRLPADPAVTIERCSDKGKMREITTPELVLSVTGVDDLREQIEALKFPLRYPLIVKPGRGQSSEGVHMVKSEMELFSAVQKDQTMFPGKSYLVEPYISGPEVDANIVLLNGEIIFNETNDDFPSFAERHRTDSSSFAETSTIMPSILPQSELFLLKSVLSEALMKLGLRNGVFHIEARIQNSSMRYEYQQGDLELTKHPYRQSSTPLSEPTIFLIEINARTPGHQESFAVEFTYGIDYYALYTLLAVSPHLSLAYMHGEKNQNTESQRLHALTYPFPPHLQYPTNIVFIPVTRGGTFVSAKPLPKELMSHILSYKILMKTGDIIEDPVATGKWPFIAYFLVISRKRAVVYYNTFDCPHVQRKEKTRKGRPSGRLRKLYVAPDGYEDFRHATLTGPMGQRKISKTLYEKIFDSHIVSMNANGNAVLYIDRHLIHEVTSPQAFESLRINRRDVRRADLTLATSDHNVPTTSRKDLDENSYMRDGQSRLQCRTLEQNAKKHGIRYFGLNSANQGIVHVIGPELGFTLPGMTIVCGDSHTSTHGAFGALAFGIGTSEVEHVLATQTLISTRLKNMKVQVEGQLSSCVTSKDIILYTIKTISAAGGTGMVIEFSGSTIRSLSMESRMSLCNMSVEAGAKAGLISPDQTTIEYLKGRPLVSKDPAEWERAVYYWSTLKSDPDARFDEVVQIDATDITPHVTWGTSPDQVVSITDVVPHISHNMDTRARESHIRALEYMNLQPGTAMHDIKIDKVFIGSCTNARLEDLRAAARILQGAYVAPGIKLALAVPGSGLVKAAAEREGLDLIFKRAGFEWREAGCSLCVGLNEDMLLPTERCASTSNRNFEDRQGAGGRTHLMSPVMAAAAAIQGSLTDARLLPQGPSRPVLVHTAEIIHPIVPESSNTEASGVGMSLENNASKPLAEGFSRISTRESQPISSIQKFHDWKGMMVPLNRSNVDTDCIIPKQFLKAVGRDGFDKGLFYYLRHPSRSGGPEEDPSFALNQPQYSGASILLVTGENFGCGSSREHAVWALQSWGFRCVLAPSFGDIFYNNSFQTGLLPVRITSSSLLRELVVEAEACREIVVDLLTQKIYRAENKTVLGTFVVEEHYRKALLSGFDSISNTLQFKEAIEMFEGRVKVETPWLQSLPLFKDTMVKGGSFGKKDPLDW</sequence>
<protein>
    <recommendedName>
        <fullName evidence="7">3-isopropylmalate dehydratase</fullName>
        <ecNumber evidence="6">4.2.1.33</ecNumber>
    </recommendedName>
    <alternativeName>
        <fullName evidence="16">Alpha-IPM isomerase</fullName>
    </alternativeName>
    <alternativeName>
        <fullName evidence="17">Isopropylmalate isomerase</fullName>
    </alternativeName>
</protein>
<dbReference type="HAMAP" id="MF_01026">
    <property type="entry name" value="LeuC_type1"/>
    <property type="match status" value="1"/>
</dbReference>
<evidence type="ECO:0000256" key="9">
    <source>
        <dbReference type="ARBA" id="ARBA00022485"/>
    </source>
</evidence>
<dbReference type="InterPro" id="IPR033940">
    <property type="entry name" value="IPMI_Swivel"/>
</dbReference>
<evidence type="ECO:0000256" key="8">
    <source>
        <dbReference type="ARBA" id="ARBA00022430"/>
    </source>
</evidence>
<comment type="pathway">
    <text evidence="4">Amino-acid biosynthesis; L-leucine biosynthesis; L-leucine from 3-methyl-2-oxobutanoate: step 2/4.</text>
</comment>
<dbReference type="PRINTS" id="PR00415">
    <property type="entry name" value="ACONITASE"/>
</dbReference>
<comment type="cofactor">
    <cofactor evidence="2">
        <name>[4Fe-4S] cluster</name>
        <dbReference type="ChEBI" id="CHEBI:49883"/>
    </cofactor>
</comment>
<comment type="similarity">
    <text evidence="5">Belongs to the aconitase/IPM isomerase family.</text>
</comment>
<dbReference type="InterPro" id="IPR033941">
    <property type="entry name" value="IPMI_cat"/>
</dbReference>
<dbReference type="PROSITE" id="PS00450">
    <property type="entry name" value="ACONITASE_1"/>
    <property type="match status" value="1"/>
</dbReference>
<dbReference type="FunFam" id="3.20.19.10:FF:000003">
    <property type="entry name" value="3-isopropylmalate dehydratase small subunit"/>
    <property type="match status" value="1"/>
</dbReference>
<dbReference type="InterPro" id="IPR036008">
    <property type="entry name" value="Aconitase_4Fe-4S_dom"/>
</dbReference>
<keyword evidence="9" id="KW-0004">4Fe-4S</keyword>
<dbReference type="NCBIfam" id="NF009116">
    <property type="entry name" value="PRK12466.1"/>
    <property type="match status" value="1"/>
</dbReference>
<dbReference type="InterPro" id="IPR013815">
    <property type="entry name" value="ATP_grasp_subdomain_1"/>
</dbReference>
<dbReference type="InterPro" id="IPR015928">
    <property type="entry name" value="Aconitase/3IPM_dehydase_swvl"/>
</dbReference>
<evidence type="ECO:0000256" key="3">
    <source>
        <dbReference type="ARBA" id="ARBA00002695"/>
    </source>
</evidence>
<keyword evidence="11" id="KW-0479">Metal-binding</keyword>
<keyword evidence="18" id="KW-0547">Nucleotide-binding</keyword>
<evidence type="ECO:0000256" key="4">
    <source>
        <dbReference type="ARBA" id="ARBA00004729"/>
    </source>
</evidence>
<dbReference type="InterPro" id="IPR001030">
    <property type="entry name" value="Acoase/IPM_deHydtase_lsu_aba"/>
</dbReference>
<keyword evidence="21" id="KW-1185">Reference proteome</keyword>
<dbReference type="Pfam" id="PF00330">
    <property type="entry name" value="Aconitase"/>
    <property type="match status" value="1"/>
</dbReference>
<evidence type="ECO:0000256" key="18">
    <source>
        <dbReference type="PROSITE-ProRule" id="PRU00409"/>
    </source>
</evidence>
<dbReference type="InterPro" id="IPR015931">
    <property type="entry name" value="Acnase/IPM_dHydase_lsu_aba_1/3"/>
</dbReference>
<dbReference type="SUPFAM" id="SSF53732">
    <property type="entry name" value="Aconitase iron-sulfur domain"/>
    <property type="match status" value="1"/>
</dbReference>
<name>A0A9N9PZX1_9HELO</name>
<keyword evidence="18" id="KW-0067">ATP-binding</keyword>
<proteinExistence type="inferred from homology"/>
<dbReference type="Gene3D" id="3.30.499.10">
    <property type="entry name" value="Aconitase, domain 3"/>
    <property type="match status" value="2"/>
</dbReference>
<dbReference type="Proteomes" id="UP000696280">
    <property type="component" value="Unassembled WGS sequence"/>
</dbReference>
<evidence type="ECO:0000256" key="7">
    <source>
        <dbReference type="ARBA" id="ARBA00014371"/>
    </source>
</evidence>
<evidence type="ECO:0000256" key="12">
    <source>
        <dbReference type="ARBA" id="ARBA00023004"/>
    </source>
</evidence>
<dbReference type="EC" id="4.2.1.33" evidence="6"/>
<dbReference type="Pfam" id="PF00694">
    <property type="entry name" value="Aconitase_C"/>
    <property type="match status" value="1"/>
</dbReference>
<dbReference type="InterPro" id="IPR004430">
    <property type="entry name" value="3-IsopropMal_deHydase_lsu"/>
</dbReference>
<dbReference type="GO" id="GO:0003861">
    <property type="term" value="F:3-isopropylmalate dehydratase activity"/>
    <property type="evidence" value="ECO:0007669"/>
    <property type="project" value="UniProtKB-EC"/>
</dbReference>
<keyword evidence="10" id="KW-0028">Amino-acid biosynthesis</keyword>
<reference evidence="20" key="1">
    <citation type="submission" date="2021-07" db="EMBL/GenBank/DDBJ databases">
        <authorList>
            <person name="Durling M."/>
        </authorList>
    </citation>
    <scope>NUCLEOTIDE SEQUENCE</scope>
</reference>
<dbReference type="InterPro" id="IPR000573">
    <property type="entry name" value="AconitaseA/IPMdHydase_ssu_swvl"/>
</dbReference>
<dbReference type="Gene3D" id="3.20.19.10">
    <property type="entry name" value="Aconitase, domain 4"/>
    <property type="match status" value="1"/>
</dbReference>
<feature type="domain" description="ATP-grasp" evidence="19">
    <location>
        <begin position="384"/>
        <end position="609"/>
    </location>
</feature>
<dbReference type="GO" id="GO:0046872">
    <property type="term" value="F:metal ion binding"/>
    <property type="evidence" value="ECO:0007669"/>
    <property type="project" value="UniProtKB-KW"/>
</dbReference>
<keyword evidence="15" id="KW-0100">Branched-chain amino acid biosynthesis</keyword>
<evidence type="ECO:0000256" key="11">
    <source>
        <dbReference type="ARBA" id="ARBA00022723"/>
    </source>
</evidence>
<evidence type="ECO:0000256" key="14">
    <source>
        <dbReference type="ARBA" id="ARBA00023239"/>
    </source>
</evidence>
<dbReference type="PROSITE" id="PS50975">
    <property type="entry name" value="ATP_GRASP"/>
    <property type="match status" value="1"/>
</dbReference>
<evidence type="ECO:0000256" key="13">
    <source>
        <dbReference type="ARBA" id="ARBA00023014"/>
    </source>
</evidence>
<dbReference type="PROSITE" id="PS01244">
    <property type="entry name" value="ACONITASE_2"/>
    <property type="match status" value="1"/>
</dbReference>
<dbReference type="EMBL" id="CAJVRL010000112">
    <property type="protein sequence ID" value="CAG8961538.1"/>
    <property type="molecule type" value="Genomic_DNA"/>
</dbReference>
<dbReference type="NCBIfam" id="TIGR00170">
    <property type="entry name" value="leuC"/>
    <property type="match status" value="1"/>
</dbReference>
<evidence type="ECO:0000256" key="6">
    <source>
        <dbReference type="ARBA" id="ARBA00011998"/>
    </source>
</evidence>
<evidence type="ECO:0000256" key="10">
    <source>
        <dbReference type="ARBA" id="ARBA00022605"/>
    </source>
</evidence>
<evidence type="ECO:0000256" key="15">
    <source>
        <dbReference type="ARBA" id="ARBA00023304"/>
    </source>
</evidence>
<dbReference type="CDD" id="cd01577">
    <property type="entry name" value="IPMI_Swivel"/>
    <property type="match status" value="1"/>
</dbReference>
<dbReference type="Gene3D" id="3.30.1490.20">
    <property type="entry name" value="ATP-grasp fold, A domain"/>
    <property type="match status" value="1"/>
</dbReference>
<keyword evidence="14" id="KW-0456">Lyase</keyword>
<dbReference type="GO" id="GO:0009098">
    <property type="term" value="P:L-leucine biosynthetic process"/>
    <property type="evidence" value="ECO:0007669"/>
    <property type="project" value="UniProtKB-KW"/>
</dbReference>
<evidence type="ECO:0000256" key="16">
    <source>
        <dbReference type="ARBA" id="ARBA00031631"/>
    </source>
</evidence>
<dbReference type="GO" id="GO:0051539">
    <property type="term" value="F:4 iron, 4 sulfur cluster binding"/>
    <property type="evidence" value="ECO:0007669"/>
    <property type="project" value="UniProtKB-KW"/>
</dbReference>
<dbReference type="Gene3D" id="3.40.50.20">
    <property type="match status" value="1"/>
</dbReference>
<dbReference type="HAMAP" id="MF_01031">
    <property type="entry name" value="LeuD_type1"/>
    <property type="match status" value="1"/>
</dbReference>
<dbReference type="InterPro" id="IPR004431">
    <property type="entry name" value="3-IsopropMal_deHydase_ssu"/>
</dbReference>
<dbReference type="GO" id="GO:0009316">
    <property type="term" value="C:3-isopropylmalate dehydratase complex"/>
    <property type="evidence" value="ECO:0007669"/>
    <property type="project" value="InterPro"/>
</dbReference>
<dbReference type="PANTHER" id="PTHR43822:SF9">
    <property type="entry name" value="3-ISOPROPYLMALATE DEHYDRATASE"/>
    <property type="match status" value="1"/>
</dbReference>
<keyword evidence="12" id="KW-0408">Iron</keyword>
<dbReference type="InterPro" id="IPR018136">
    <property type="entry name" value="Aconitase_4Fe-4S_BS"/>
</dbReference>
<evidence type="ECO:0000256" key="5">
    <source>
        <dbReference type="ARBA" id="ARBA00007185"/>
    </source>
</evidence>
<evidence type="ECO:0000256" key="1">
    <source>
        <dbReference type="ARBA" id="ARBA00000491"/>
    </source>
</evidence>
<dbReference type="NCBIfam" id="NF004016">
    <property type="entry name" value="PRK05478.1"/>
    <property type="match status" value="1"/>
</dbReference>
<evidence type="ECO:0000313" key="21">
    <source>
        <dbReference type="Proteomes" id="UP000696280"/>
    </source>
</evidence>
<dbReference type="InterPro" id="IPR011761">
    <property type="entry name" value="ATP-grasp"/>
</dbReference>
<keyword evidence="8" id="KW-0432">Leucine biosynthesis</keyword>
<organism evidence="20 21">
    <name type="scientific">Hymenoscyphus fraxineus</name>
    <dbReference type="NCBI Taxonomy" id="746836"/>
    <lineage>
        <taxon>Eukaryota</taxon>
        <taxon>Fungi</taxon>
        <taxon>Dikarya</taxon>
        <taxon>Ascomycota</taxon>
        <taxon>Pezizomycotina</taxon>
        <taxon>Leotiomycetes</taxon>
        <taxon>Helotiales</taxon>
        <taxon>Helotiaceae</taxon>
        <taxon>Hymenoscyphus</taxon>
    </lineage>
</organism>
<dbReference type="NCBIfam" id="TIGR00171">
    <property type="entry name" value="leuD"/>
    <property type="match status" value="1"/>
</dbReference>
<dbReference type="PANTHER" id="PTHR43822">
    <property type="entry name" value="HOMOACONITASE, MITOCHONDRIAL-RELATED"/>
    <property type="match status" value="1"/>
</dbReference>
<evidence type="ECO:0000256" key="17">
    <source>
        <dbReference type="ARBA" id="ARBA00033368"/>
    </source>
</evidence>
<dbReference type="SUPFAM" id="SSF52016">
    <property type="entry name" value="LeuD/IlvD-like"/>
    <property type="match status" value="1"/>
</dbReference>
<comment type="function">
    <text evidence="3">Catalyzes the isomerization between 2-isopropylmalate and 3-isopropylmalate, via the formation of 2-isopropylmaleate.</text>
</comment>
<dbReference type="GO" id="GO:0005524">
    <property type="term" value="F:ATP binding"/>
    <property type="evidence" value="ECO:0007669"/>
    <property type="project" value="UniProtKB-UniRule"/>
</dbReference>
<evidence type="ECO:0000313" key="20">
    <source>
        <dbReference type="EMBL" id="CAG8961538.1"/>
    </source>
</evidence>
<dbReference type="SUPFAM" id="SSF56059">
    <property type="entry name" value="Glutathione synthetase ATP-binding domain-like"/>
    <property type="match status" value="1"/>
</dbReference>
<evidence type="ECO:0000259" key="19">
    <source>
        <dbReference type="PROSITE" id="PS50975"/>
    </source>
</evidence>
<dbReference type="Pfam" id="PF13535">
    <property type="entry name" value="ATP-grasp_4"/>
    <property type="match status" value="1"/>
</dbReference>
<comment type="caution">
    <text evidence="20">The sequence shown here is derived from an EMBL/GenBank/DDBJ whole genome shotgun (WGS) entry which is preliminary data.</text>
</comment>
<dbReference type="OrthoDB" id="2279155at2759"/>